<accession>A0A550J5B7</accession>
<feature type="domain" description="Doubled CXXCH motif" evidence="3">
    <location>
        <begin position="154"/>
        <end position="192"/>
    </location>
</feature>
<feature type="domain" description="Doubled CXXCH motif" evidence="3">
    <location>
        <begin position="105"/>
        <end position="143"/>
    </location>
</feature>
<dbReference type="InterPro" id="IPR036280">
    <property type="entry name" value="Multihaem_cyt_sf"/>
</dbReference>
<dbReference type="SUPFAM" id="SSF48695">
    <property type="entry name" value="Multiheme cytochromes"/>
    <property type="match status" value="2"/>
</dbReference>
<dbReference type="EMBL" id="VJVV01000018">
    <property type="protein sequence ID" value="TRO78416.1"/>
    <property type="molecule type" value="Genomic_DNA"/>
</dbReference>
<dbReference type="AlphaFoldDB" id="A0A550J5B7"/>
<dbReference type="Gene3D" id="3.90.10.10">
    <property type="entry name" value="Cytochrome C3"/>
    <property type="match status" value="2"/>
</dbReference>
<dbReference type="Proteomes" id="UP000317155">
    <property type="component" value="Unassembled WGS sequence"/>
</dbReference>
<reference evidence="4 5" key="1">
    <citation type="submission" date="2019-07" db="EMBL/GenBank/DDBJ databases">
        <title>Insights of Desulfuromonas acetexigens electromicrobiology.</title>
        <authorList>
            <person name="Katuri K."/>
            <person name="Sapireddy V."/>
            <person name="Shaw D.R."/>
            <person name="Saikaly P."/>
        </authorList>
    </citation>
    <scope>NUCLEOTIDE SEQUENCE [LARGE SCALE GENOMIC DNA]</scope>
    <source>
        <strain evidence="4 5">2873</strain>
    </source>
</reference>
<evidence type="ECO:0000256" key="2">
    <source>
        <dbReference type="SAM" id="SignalP"/>
    </source>
</evidence>
<comment type="caution">
    <text evidence="4">The sequence shown here is derived from an EMBL/GenBank/DDBJ whole genome shotgun (WGS) entry which is preliminary data.</text>
</comment>
<evidence type="ECO:0000313" key="5">
    <source>
        <dbReference type="Proteomes" id="UP000317155"/>
    </source>
</evidence>
<organism evidence="4 5">
    <name type="scientific">Trichloromonas acetexigens</name>
    <dbReference type="NCBI Taxonomy" id="38815"/>
    <lineage>
        <taxon>Bacteria</taxon>
        <taxon>Pseudomonadati</taxon>
        <taxon>Thermodesulfobacteriota</taxon>
        <taxon>Desulfuromonadia</taxon>
        <taxon>Desulfuromonadales</taxon>
        <taxon>Trichloromonadaceae</taxon>
        <taxon>Trichloromonas</taxon>
    </lineage>
</organism>
<dbReference type="PANTHER" id="PTHR35038:SF6">
    <property type="entry name" value="SURFACE LOCALIZED DECAHEME CYTOCHROME C LIPOPROTEIN"/>
    <property type="match status" value="1"/>
</dbReference>
<protein>
    <submittedName>
        <fullName evidence="4">Cytochrome C</fullName>
    </submittedName>
</protein>
<sequence length="424" mass="46065">MRLRKILTIVFLAGLCLSFIATVAGAEGPFKLKPGAGGKLCLSCHAAFSGKLNAKHVHTPLAKGECSGCHNPHASNHGMLLSGDANAICYNCHDSVVPTGAKSVHQVVGEGKCVACHDPHSSENPANLLRGGSALCFECHKELGEKIASNKFGHSPVKKDCLGCHTPHASAENTGLLTKQDPALCLDCHKTDGATFKKKHMNYPVEQARCSTCHDPHGSNSGAILADHVHAPIKNQMCSQCHNEPESAQPFAVKKSSFELCQGCHYEMVNTAFGKNRLHWPLVDKTGCINCHTPHASSEPGLLKDKMLVVCGQCHADTLARQERSQTKHQPIHDGECTVCHSPHASDNVFLQKEASSIASCAQCHDWQTHSSHPLGDEVVDPRNRNLSLDCLSCHRTHGTEYVKFLYYSDVQTLCVQCHTKYRR</sequence>
<feature type="domain" description="Doubled CXXCH motif" evidence="3">
    <location>
        <begin position="230"/>
        <end position="268"/>
    </location>
</feature>
<feature type="domain" description="Doubled CXXCH motif" evidence="3">
    <location>
        <begin position="281"/>
        <end position="318"/>
    </location>
</feature>
<feature type="domain" description="Doubled CXXCH motif" evidence="3">
    <location>
        <begin position="204"/>
        <end position="226"/>
    </location>
</feature>
<dbReference type="Gene3D" id="1.10.1130.10">
    <property type="entry name" value="Flavocytochrome C3, Chain A"/>
    <property type="match status" value="2"/>
</dbReference>
<keyword evidence="5" id="KW-1185">Reference proteome</keyword>
<name>A0A550J5B7_9BACT</name>
<feature type="signal peptide" evidence="2">
    <location>
        <begin position="1"/>
        <end position="26"/>
    </location>
</feature>
<feature type="domain" description="Doubled CXXCH motif" evidence="3">
    <location>
        <begin position="390"/>
        <end position="422"/>
    </location>
</feature>
<gene>
    <name evidence="4" type="ORF">FL622_16385</name>
</gene>
<evidence type="ECO:0000259" key="3">
    <source>
        <dbReference type="Pfam" id="PF09699"/>
    </source>
</evidence>
<dbReference type="GO" id="GO:0016491">
    <property type="term" value="F:oxidoreductase activity"/>
    <property type="evidence" value="ECO:0007669"/>
    <property type="project" value="TreeGrafter"/>
</dbReference>
<dbReference type="InterPro" id="IPR051829">
    <property type="entry name" value="Multiheme_Cytochr_ET"/>
</dbReference>
<evidence type="ECO:0000256" key="1">
    <source>
        <dbReference type="ARBA" id="ARBA00022729"/>
    </source>
</evidence>
<dbReference type="OrthoDB" id="9783375at2"/>
<feature type="domain" description="Doubled CXXCH motif" evidence="3">
    <location>
        <begin position="58"/>
        <end position="95"/>
    </location>
</feature>
<evidence type="ECO:0000313" key="4">
    <source>
        <dbReference type="EMBL" id="TRO78416.1"/>
    </source>
</evidence>
<dbReference type="Pfam" id="PF09699">
    <property type="entry name" value="Paired_CXXCH_1"/>
    <property type="match status" value="8"/>
</dbReference>
<feature type="domain" description="Doubled CXXCH motif" evidence="3">
    <location>
        <begin position="329"/>
        <end position="368"/>
    </location>
</feature>
<keyword evidence="1 2" id="KW-0732">Signal</keyword>
<dbReference type="RefSeq" id="WP_092055174.1">
    <property type="nucleotide sequence ID" value="NZ_FOJJ01000010.1"/>
</dbReference>
<dbReference type="InterPro" id="IPR010177">
    <property type="entry name" value="Paired_CXXCH_1"/>
</dbReference>
<feature type="chain" id="PRO_5021719223" evidence="2">
    <location>
        <begin position="27"/>
        <end position="424"/>
    </location>
</feature>
<proteinExistence type="predicted"/>
<dbReference type="PANTHER" id="PTHR35038">
    <property type="entry name" value="DISSIMILATORY SULFITE REDUCTASE SIRA"/>
    <property type="match status" value="1"/>
</dbReference>
<dbReference type="NCBIfam" id="TIGR01905">
    <property type="entry name" value="paired_CXXCH_1"/>
    <property type="match status" value="7"/>
</dbReference>